<dbReference type="PROSITE" id="PS50238">
    <property type="entry name" value="RHOGAP"/>
    <property type="match status" value="1"/>
</dbReference>
<dbReference type="AlphaFoldDB" id="A0A817U652"/>
<evidence type="ECO:0000256" key="1">
    <source>
        <dbReference type="SAM" id="MobiDB-lite"/>
    </source>
</evidence>
<proteinExistence type="predicted"/>
<feature type="compositionally biased region" description="Low complexity" evidence="1">
    <location>
        <begin position="702"/>
        <end position="714"/>
    </location>
</feature>
<gene>
    <name evidence="3" type="ORF">FME351_LOCUS2242</name>
    <name evidence="4" type="ORF">TSG867_LOCUS21308</name>
</gene>
<dbReference type="EMBL" id="CAJOBQ010001637">
    <property type="protein sequence ID" value="CAF4503812.1"/>
    <property type="molecule type" value="Genomic_DNA"/>
</dbReference>
<dbReference type="SMART" id="SM00324">
    <property type="entry name" value="RhoGAP"/>
    <property type="match status" value="1"/>
</dbReference>
<reference evidence="3" key="1">
    <citation type="submission" date="2021-02" db="EMBL/GenBank/DDBJ databases">
        <authorList>
            <person name="Nowell W R."/>
        </authorList>
    </citation>
    <scope>NUCLEOTIDE SEQUENCE</scope>
</reference>
<name>A0A817U652_9BILA</name>
<dbReference type="InterPro" id="IPR008936">
    <property type="entry name" value="Rho_GTPase_activation_prot"/>
</dbReference>
<feature type="domain" description="Rho-GAP" evidence="2">
    <location>
        <begin position="378"/>
        <end position="566"/>
    </location>
</feature>
<feature type="compositionally biased region" description="Basic and acidic residues" evidence="1">
    <location>
        <begin position="929"/>
        <end position="938"/>
    </location>
</feature>
<evidence type="ECO:0000259" key="2">
    <source>
        <dbReference type="PROSITE" id="PS50238"/>
    </source>
</evidence>
<dbReference type="Proteomes" id="UP000663862">
    <property type="component" value="Unassembled WGS sequence"/>
</dbReference>
<feature type="compositionally biased region" description="Polar residues" evidence="1">
    <location>
        <begin position="806"/>
        <end position="835"/>
    </location>
</feature>
<organism evidence="3 5">
    <name type="scientific">Rotaria socialis</name>
    <dbReference type="NCBI Taxonomy" id="392032"/>
    <lineage>
        <taxon>Eukaryota</taxon>
        <taxon>Metazoa</taxon>
        <taxon>Spiralia</taxon>
        <taxon>Gnathifera</taxon>
        <taxon>Rotifera</taxon>
        <taxon>Eurotatoria</taxon>
        <taxon>Bdelloidea</taxon>
        <taxon>Philodinida</taxon>
        <taxon>Philodinidae</taxon>
        <taxon>Rotaria</taxon>
    </lineage>
</organism>
<sequence length="1070" mass="122014">MNNHTDETLKKVVVSQPSSRKSRSISRYFLGNKRSSIDGTTQDNIFRCLVSVGIFDSYDLWTNVTLFRDYTTCRRLFILTTKNELIIGKYNQRQSIFKIKHRIDLNRVWLYANINDSIASEITSLNYYDHSRSLIIGWPLAENFIVEFDTKSIREIWKQRIESTLRSWWQLNDSNIEHVRIVIDQNYESDQNNNTASFLIRKVVGIRPQETVHDLIKKCIEAFHLQDPSVDSYVLFATNNQSNPTVHTNPNSSSQSTQITNIPLIGHEYPYSIKMKHLKYAHATFSNNRSFDGDDHLSCQTHHTSSSTSLNNVTITSCHDFELRKRDTLSENQTRKHRFFHKRKTKTQQQLNDDYHSPSTPYLSSPNQTKIYFNFFGRTPDELIQRYNHQLPPVIMQLLEVLYLKGPDTTGIFRKVANARSVKDCIEKIERNIPLQDDDLHPILAAGLLKHFLRTLPEPLFNSIQYDNWKKCLRLSTSIEKVSFARKNILITLSEANHILLKGFICILHRISQNADTNGMNPFNLGLCVSNSLFKTESTTITSGKQEADVMSSIVEFLIQNCSSLFGSDILTCITDKRINVHQMSNITRPAASSIESLDEVESSPHLPIVNRSHDSGLAASDQPFNDDSSEISEHFRRNIIPVVAPIPDWSSSIVCGKGIVLTSIITNNTNSSVTTLSITRRRSSKNTYKPSKQFLEREKLTNNTTDDSDNNSSKHSSATTIHNITIGKIKRSKSLSRHSSLGSGEQKQTQKYSTKESRRLTSNNVKRTSSLKQFHHSSDEAGDDDDDEHKNILANERRTKLTKPKANNNKKTINDESMTIRSTASEQQDLDLTSEPLSTINQRLTSSIATPTRSASFILTPASKKSDVPITETTQPVHSNTHQQQQQQPIIAGSRSRHTGPLSATTNKVYLVPQPAPRYQHLGQTNSSKEKPLTTTERGRTFVHRADSRPFVLGAAIQMKPIDDLLSSNEKRRPCHRQNALRYKSNEQERQSRISAPVIISYNQPPNVSRYQSIERRLPSSPQQPIKTFSFDINNEFRSSDISWSVREKAKLFEHTNQHKLSTGRENYV</sequence>
<feature type="region of interest" description="Disordered" evidence="1">
    <location>
        <begin position="682"/>
        <end position="835"/>
    </location>
</feature>
<dbReference type="InterPro" id="IPR047887">
    <property type="entry name" value="ARHGAP20_PH"/>
</dbReference>
<evidence type="ECO:0000313" key="3">
    <source>
        <dbReference type="EMBL" id="CAF3328793.1"/>
    </source>
</evidence>
<dbReference type="Pfam" id="PF22286">
    <property type="entry name" value="RHG20_PH"/>
    <property type="match status" value="1"/>
</dbReference>
<dbReference type="GO" id="GO:0007165">
    <property type="term" value="P:signal transduction"/>
    <property type="evidence" value="ECO:0007669"/>
    <property type="project" value="InterPro"/>
</dbReference>
<dbReference type="Proteomes" id="UP000663869">
    <property type="component" value="Unassembled WGS sequence"/>
</dbReference>
<dbReference type="PANTHER" id="PTHR23179:SF3">
    <property type="entry name" value="RHO GTPASE-ACTIVATING PROTEIN 20"/>
    <property type="match status" value="1"/>
</dbReference>
<accession>A0A817U652</accession>
<feature type="compositionally biased region" description="Basic and acidic residues" evidence="1">
    <location>
        <begin position="789"/>
        <end position="800"/>
    </location>
</feature>
<evidence type="ECO:0000313" key="5">
    <source>
        <dbReference type="Proteomes" id="UP000663869"/>
    </source>
</evidence>
<dbReference type="GO" id="GO:0005096">
    <property type="term" value="F:GTPase activator activity"/>
    <property type="evidence" value="ECO:0007669"/>
    <property type="project" value="TreeGrafter"/>
</dbReference>
<feature type="compositionally biased region" description="Polar residues" evidence="1">
    <location>
        <begin position="761"/>
        <end position="773"/>
    </location>
</feature>
<dbReference type="EMBL" id="CAJNYU010000096">
    <property type="protein sequence ID" value="CAF3328793.1"/>
    <property type="molecule type" value="Genomic_DNA"/>
</dbReference>
<feature type="region of interest" description="Disordered" evidence="1">
    <location>
        <begin position="338"/>
        <end position="361"/>
    </location>
</feature>
<evidence type="ECO:0000313" key="4">
    <source>
        <dbReference type="EMBL" id="CAF4503812.1"/>
    </source>
</evidence>
<dbReference type="InterPro" id="IPR000159">
    <property type="entry name" value="RA_dom"/>
</dbReference>
<dbReference type="SUPFAM" id="SSF48350">
    <property type="entry name" value="GTPase activation domain, GAP"/>
    <property type="match status" value="1"/>
</dbReference>
<dbReference type="Gene3D" id="1.10.555.10">
    <property type="entry name" value="Rho GTPase activation protein"/>
    <property type="match status" value="1"/>
</dbReference>
<feature type="region of interest" description="Disordered" evidence="1">
    <location>
        <begin position="609"/>
        <end position="630"/>
    </location>
</feature>
<comment type="caution">
    <text evidence="3">The sequence shown here is derived from an EMBL/GenBank/DDBJ whole genome shotgun (WGS) entry which is preliminary data.</text>
</comment>
<dbReference type="InterPro" id="IPR000198">
    <property type="entry name" value="RhoGAP_dom"/>
</dbReference>
<dbReference type="Pfam" id="PF00788">
    <property type="entry name" value="RA"/>
    <property type="match status" value="1"/>
</dbReference>
<dbReference type="Pfam" id="PF00620">
    <property type="entry name" value="RhoGAP"/>
    <property type="match status" value="1"/>
</dbReference>
<feature type="region of interest" description="Disordered" evidence="1">
    <location>
        <begin position="919"/>
        <end position="938"/>
    </location>
</feature>
<dbReference type="PANTHER" id="PTHR23179">
    <property type="entry name" value="T-CELL ACTIVATION RHO GTPASE ACTIVATING PROTEIN-RELATED"/>
    <property type="match status" value="1"/>
</dbReference>
<protein>
    <recommendedName>
        <fullName evidence="2">Rho-GAP domain-containing protein</fullName>
    </recommendedName>
</protein>
<feature type="compositionally biased region" description="Polar residues" evidence="1">
    <location>
        <begin position="715"/>
        <end position="724"/>
    </location>
</feature>
<feature type="compositionally biased region" description="Polar residues" evidence="1">
    <location>
        <begin position="348"/>
        <end position="361"/>
    </location>
</feature>